<reference evidence="4" key="1">
    <citation type="submission" date="2016-03" db="EMBL/GenBank/DDBJ databases">
        <title>Draft genome sequence of Rosellinia necatrix.</title>
        <authorList>
            <person name="Kanematsu S."/>
        </authorList>
    </citation>
    <scope>NUCLEOTIDE SEQUENCE [LARGE SCALE GENOMIC DNA]</scope>
    <source>
        <strain evidence="4">W97</strain>
    </source>
</reference>
<keyword evidence="3" id="KW-0560">Oxidoreductase</keyword>
<comment type="similarity">
    <text evidence="1">Belongs to the short-chain dehydrogenases/reductases (SDR) family.</text>
</comment>
<proteinExistence type="inferred from homology"/>
<dbReference type="EMBL" id="DF977452">
    <property type="protein sequence ID" value="GAP84264.2"/>
    <property type="molecule type" value="Genomic_DNA"/>
</dbReference>
<sequence length="292" mass="31036">MSPAIVNDLTLPASIPESQQTPTNASHNALFSLSNRLVVITGGGRGLGIALAAAVLEAGGHVACLDILKEPAAEEWTALQNTAKHSNLELSYRECDITNEGALEKIMDELDEDAKRVGAQFYGAVACAGIQQQMPAIDYPLEDFERIQRVNVTGTFLTAKHTARILTRNGVRGSIVLIASMSGQIANRGLTCVAYNTSKAAVQQMCRSLAQEWGQFGIRVNTLSPGYIRTAMTDELLATAPELEKVWMAGALLGRLGSPEDFKSPAIFLLSAGSSFMTGADLRVDGGHCASA</sequence>
<dbReference type="InterPro" id="IPR002347">
    <property type="entry name" value="SDR_fam"/>
</dbReference>
<evidence type="ECO:0000313" key="4">
    <source>
        <dbReference type="EMBL" id="GAP84264.2"/>
    </source>
</evidence>
<dbReference type="PRINTS" id="PR00081">
    <property type="entry name" value="GDHRDH"/>
</dbReference>
<dbReference type="InterPro" id="IPR036291">
    <property type="entry name" value="NAD(P)-bd_dom_sf"/>
</dbReference>
<accession>A0A1S7ULQ4</accession>
<evidence type="ECO:0000256" key="3">
    <source>
        <dbReference type="ARBA" id="ARBA00023002"/>
    </source>
</evidence>
<dbReference type="PROSITE" id="PS00061">
    <property type="entry name" value="ADH_SHORT"/>
    <property type="match status" value="1"/>
</dbReference>
<dbReference type="PANTHER" id="PTHR43008:SF9">
    <property type="entry name" value="OXIDOREDUCTASE"/>
    <property type="match status" value="1"/>
</dbReference>
<evidence type="ECO:0000256" key="2">
    <source>
        <dbReference type="ARBA" id="ARBA00022857"/>
    </source>
</evidence>
<gene>
    <name evidence="4" type="ORF">SAMD00023353_0700660</name>
</gene>
<dbReference type="OrthoDB" id="1669814at2759"/>
<evidence type="ECO:0000256" key="1">
    <source>
        <dbReference type="ARBA" id="ARBA00006484"/>
    </source>
</evidence>
<dbReference type="PANTHER" id="PTHR43008">
    <property type="entry name" value="BENZIL REDUCTASE"/>
    <property type="match status" value="1"/>
</dbReference>
<dbReference type="GO" id="GO:0016616">
    <property type="term" value="F:oxidoreductase activity, acting on the CH-OH group of donors, NAD or NADP as acceptor"/>
    <property type="evidence" value="ECO:0007669"/>
    <property type="project" value="UniProtKB-ARBA"/>
</dbReference>
<dbReference type="FunFam" id="3.40.50.720:FF:000245">
    <property type="entry name" value="Short chain dehydrogenase, putative"/>
    <property type="match status" value="1"/>
</dbReference>
<dbReference type="Gene3D" id="3.40.50.720">
    <property type="entry name" value="NAD(P)-binding Rossmann-like Domain"/>
    <property type="match status" value="1"/>
</dbReference>
<dbReference type="OMA" id="SAVHQMC"/>
<dbReference type="SUPFAM" id="SSF51735">
    <property type="entry name" value="NAD(P)-binding Rossmann-fold domains"/>
    <property type="match status" value="1"/>
</dbReference>
<dbReference type="GO" id="GO:0050664">
    <property type="term" value="F:oxidoreductase activity, acting on NAD(P)H, oxygen as acceptor"/>
    <property type="evidence" value="ECO:0007669"/>
    <property type="project" value="TreeGrafter"/>
</dbReference>
<dbReference type="InterPro" id="IPR020904">
    <property type="entry name" value="Sc_DH/Rdtase_CS"/>
</dbReference>
<evidence type="ECO:0000313" key="5">
    <source>
        <dbReference type="Proteomes" id="UP000054516"/>
    </source>
</evidence>
<protein>
    <submittedName>
        <fullName evidence="4">Putative short chain dehydrogenase</fullName>
    </submittedName>
</protein>
<name>A0A1S7ULQ4_ROSNE</name>
<keyword evidence="5" id="KW-1185">Reference proteome</keyword>
<keyword evidence="2" id="KW-0521">NADP</keyword>
<dbReference type="Pfam" id="PF13561">
    <property type="entry name" value="adh_short_C2"/>
    <property type="match status" value="1"/>
</dbReference>
<dbReference type="Proteomes" id="UP000054516">
    <property type="component" value="Unassembled WGS sequence"/>
</dbReference>
<dbReference type="STRING" id="77044.A0A1S7ULQ4"/>
<organism evidence="4">
    <name type="scientific">Rosellinia necatrix</name>
    <name type="common">White root-rot fungus</name>
    <dbReference type="NCBI Taxonomy" id="77044"/>
    <lineage>
        <taxon>Eukaryota</taxon>
        <taxon>Fungi</taxon>
        <taxon>Dikarya</taxon>
        <taxon>Ascomycota</taxon>
        <taxon>Pezizomycotina</taxon>
        <taxon>Sordariomycetes</taxon>
        <taxon>Xylariomycetidae</taxon>
        <taxon>Xylariales</taxon>
        <taxon>Xylariaceae</taxon>
        <taxon>Rosellinia</taxon>
    </lineage>
</organism>
<dbReference type="AlphaFoldDB" id="A0A1S7ULQ4"/>